<dbReference type="GO" id="GO:0008251">
    <property type="term" value="F:tRNA-specific adenosine deaminase activity"/>
    <property type="evidence" value="ECO:0007669"/>
    <property type="project" value="InterPro"/>
</dbReference>
<dbReference type="EMBL" id="UGTW01000001">
    <property type="protein sequence ID" value="SUC15621.1"/>
    <property type="molecule type" value="Genomic_DNA"/>
</dbReference>
<evidence type="ECO:0000259" key="1">
    <source>
        <dbReference type="Pfam" id="PF14437"/>
    </source>
</evidence>
<gene>
    <name evidence="2" type="ORF">NCTC10376_01472</name>
</gene>
<protein>
    <recommendedName>
        <fullName evidence="1">MafB19-like deaminase domain-containing protein</fullName>
    </recommendedName>
</protein>
<dbReference type="InterPro" id="IPR058535">
    <property type="entry name" value="MafB19-deam"/>
</dbReference>
<dbReference type="Pfam" id="PF14437">
    <property type="entry name" value="MafB19-deam"/>
    <property type="match status" value="1"/>
</dbReference>
<organism evidence="2 3">
    <name type="scientific">Proteus vulgaris</name>
    <dbReference type="NCBI Taxonomy" id="585"/>
    <lineage>
        <taxon>Bacteria</taxon>
        <taxon>Pseudomonadati</taxon>
        <taxon>Pseudomonadota</taxon>
        <taxon>Gammaproteobacteria</taxon>
        <taxon>Enterobacterales</taxon>
        <taxon>Morganellaceae</taxon>
        <taxon>Proteus</taxon>
    </lineage>
</organism>
<evidence type="ECO:0000313" key="3">
    <source>
        <dbReference type="Proteomes" id="UP000254331"/>
    </source>
</evidence>
<evidence type="ECO:0000313" key="2">
    <source>
        <dbReference type="EMBL" id="SUC15621.1"/>
    </source>
</evidence>
<dbReference type="AlphaFoldDB" id="A0A379F7R1"/>
<dbReference type="RefSeq" id="WP_147288542.1">
    <property type="nucleotide sequence ID" value="NZ_JBEETY010000008.1"/>
</dbReference>
<name>A0A379F7R1_PROVU</name>
<feature type="domain" description="MafB19-like deaminase" evidence="1">
    <location>
        <begin position="18"/>
        <end position="109"/>
    </location>
</feature>
<accession>A0A379F7R1</accession>
<proteinExistence type="predicted"/>
<reference evidence="2 3" key="1">
    <citation type="submission" date="2018-06" db="EMBL/GenBank/DDBJ databases">
        <authorList>
            <consortium name="Pathogen Informatics"/>
            <person name="Doyle S."/>
        </authorList>
    </citation>
    <scope>NUCLEOTIDE SEQUENCE [LARGE SCALE GENOMIC DNA]</scope>
    <source>
        <strain evidence="2 3">NCTC10376</strain>
    </source>
</reference>
<dbReference type="GO" id="GO:0002100">
    <property type="term" value="P:tRNA wobble adenosine to inosine editing"/>
    <property type="evidence" value="ECO:0007669"/>
    <property type="project" value="InterPro"/>
</dbReference>
<sequence>MQLPVLGRRIPTSNDGLQTVAFVSIENSQFFGMNRLAIPGLEFASKRKEWFRKIYKSTGVEPSTISKVAADAERLSLVRAYKRITKNGGQMPKEVTIFVERPTCDFCKNYLPLLRESMGIEKLVVYNKGVSNPLIF</sequence>
<dbReference type="Proteomes" id="UP000254331">
    <property type="component" value="Unassembled WGS sequence"/>
</dbReference>